<protein>
    <submittedName>
        <fullName evidence="2">Uncharacterized protein</fullName>
    </submittedName>
</protein>
<sequence>MFPSHQVGISESGLPRSCVVRNQSSSCTGQPFEVDDASTLGPPAPARTPKPAIASKDTPHEH</sequence>
<accession>A0A919S6W5</accession>
<proteinExistence type="predicted"/>
<reference evidence="2" key="1">
    <citation type="submission" date="2021-03" db="EMBL/GenBank/DDBJ databases">
        <title>Whole genome shotgun sequence of Actinoplanes consettensis NBRC 14913.</title>
        <authorList>
            <person name="Komaki H."/>
            <person name="Tamura T."/>
        </authorList>
    </citation>
    <scope>NUCLEOTIDE SEQUENCE</scope>
    <source>
        <strain evidence="2">NBRC 14913</strain>
    </source>
</reference>
<evidence type="ECO:0000313" key="3">
    <source>
        <dbReference type="Proteomes" id="UP000680865"/>
    </source>
</evidence>
<keyword evidence="3" id="KW-1185">Reference proteome</keyword>
<dbReference type="EMBL" id="BOQP01000001">
    <property type="protein sequence ID" value="GIM66043.1"/>
    <property type="molecule type" value="Genomic_DNA"/>
</dbReference>
<name>A0A919S6W5_9ACTN</name>
<evidence type="ECO:0000313" key="2">
    <source>
        <dbReference type="EMBL" id="GIM66043.1"/>
    </source>
</evidence>
<dbReference type="Proteomes" id="UP000680865">
    <property type="component" value="Unassembled WGS sequence"/>
</dbReference>
<gene>
    <name evidence="2" type="ORF">Aco04nite_00190</name>
</gene>
<organism evidence="2 3">
    <name type="scientific">Winogradskya consettensis</name>
    <dbReference type="NCBI Taxonomy" id="113560"/>
    <lineage>
        <taxon>Bacteria</taxon>
        <taxon>Bacillati</taxon>
        <taxon>Actinomycetota</taxon>
        <taxon>Actinomycetes</taxon>
        <taxon>Micromonosporales</taxon>
        <taxon>Micromonosporaceae</taxon>
        <taxon>Winogradskya</taxon>
    </lineage>
</organism>
<feature type="region of interest" description="Disordered" evidence="1">
    <location>
        <begin position="21"/>
        <end position="62"/>
    </location>
</feature>
<comment type="caution">
    <text evidence="2">The sequence shown here is derived from an EMBL/GenBank/DDBJ whole genome shotgun (WGS) entry which is preliminary data.</text>
</comment>
<dbReference type="AlphaFoldDB" id="A0A919S6W5"/>
<evidence type="ECO:0000256" key="1">
    <source>
        <dbReference type="SAM" id="MobiDB-lite"/>
    </source>
</evidence>